<keyword evidence="3" id="KW-1185">Reference proteome</keyword>
<gene>
    <name evidence="2" type="ORF">SAMN05660706_1814</name>
</gene>
<dbReference type="Proteomes" id="UP000199584">
    <property type="component" value="Unassembled WGS sequence"/>
</dbReference>
<dbReference type="AlphaFoldDB" id="A0A1I6EN56"/>
<organism evidence="2 3">
    <name type="scientific">Desulfoscipio geothermicus DSM 3669</name>
    <dbReference type="NCBI Taxonomy" id="1121426"/>
    <lineage>
        <taxon>Bacteria</taxon>
        <taxon>Bacillati</taxon>
        <taxon>Bacillota</taxon>
        <taxon>Clostridia</taxon>
        <taxon>Eubacteriales</taxon>
        <taxon>Desulfallaceae</taxon>
        <taxon>Desulfoscipio</taxon>
    </lineage>
</organism>
<evidence type="ECO:0000256" key="1">
    <source>
        <dbReference type="SAM" id="Phobius"/>
    </source>
</evidence>
<keyword evidence="1" id="KW-0472">Membrane</keyword>
<dbReference type="RefSeq" id="WP_207545251.1">
    <property type="nucleotide sequence ID" value="NZ_FOYM01000081.1"/>
</dbReference>
<keyword evidence="1" id="KW-1133">Transmembrane helix</keyword>
<reference evidence="3" key="1">
    <citation type="submission" date="2016-10" db="EMBL/GenBank/DDBJ databases">
        <authorList>
            <person name="Varghese N."/>
            <person name="Submissions S."/>
        </authorList>
    </citation>
    <scope>NUCLEOTIDE SEQUENCE [LARGE SCALE GENOMIC DNA]</scope>
    <source>
        <strain evidence="3">DSM 3669</strain>
    </source>
</reference>
<proteinExistence type="predicted"/>
<evidence type="ECO:0000313" key="2">
    <source>
        <dbReference type="EMBL" id="SFR19105.1"/>
    </source>
</evidence>
<evidence type="ECO:0000313" key="3">
    <source>
        <dbReference type="Proteomes" id="UP000199584"/>
    </source>
</evidence>
<sequence>RGVYTSALEKAVSMHGHPYIEQMFDIRLPYNTKTIKRCISTKIVLENWLNVIVRPLGLINYFILAAIIFLSVIP</sequence>
<protein>
    <submittedName>
        <fullName evidence="2">Uncharacterized protein</fullName>
    </submittedName>
</protein>
<keyword evidence="1" id="KW-0812">Transmembrane</keyword>
<dbReference type="EMBL" id="FOYM01000081">
    <property type="protein sequence ID" value="SFR19105.1"/>
    <property type="molecule type" value="Genomic_DNA"/>
</dbReference>
<feature type="transmembrane region" description="Helical" evidence="1">
    <location>
        <begin position="52"/>
        <end position="73"/>
    </location>
</feature>
<name>A0A1I6EN56_9FIRM</name>
<accession>A0A1I6EN56</accession>
<feature type="non-terminal residue" evidence="2">
    <location>
        <position position="1"/>
    </location>
</feature>